<dbReference type="Proteomes" id="UP000522163">
    <property type="component" value="Unassembled WGS sequence"/>
</dbReference>
<proteinExistence type="inferred from homology"/>
<dbReference type="NCBIfam" id="TIGR01440">
    <property type="entry name" value="TIGR01440 family protein"/>
    <property type="match status" value="1"/>
</dbReference>
<dbReference type="SUPFAM" id="SSF110710">
    <property type="entry name" value="TTHA0583/YokD-like"/>
    <property type="match status" value="1"/>
</dbReference>
<dbReference type="AlphaFoldDB" id="A0A7W9SIB6"/>
<organism evidence="2 3">
    <name type="scientific">Oribacterium sinus</name>
    <dbReference type="NCBI Taxonomy" id="237576"/>
    <lineage>
        <taxon>Bacteria</taxon>
        <taxon>Bacillati</taxon>
        <taxon>Bacillota</taxon>
        <taxon>Clostridia</taxon>
        <taxon>Lachnospirales</taxon>
        <taxon>Lachnospiraceae</taxon>
        <taxon>Oribacterium</taxon>
    </lineage>
</organism>
<comment type="caution">
    <text evidence="2">The sequence shown here is derived from an EMBL/GenBank/DDBJ whole genome shotgun (WGS) entry which is preliminary data.</text>
</comment>
<reference evidence="2 3" key="1">
    <citation type="submission" date="2020-08" db="EMBL/GenBank/DDBJ databases">
        <title>Genomic Encyclopedia of Type Strains, Phase IV (KMG-IV): sequencing the most valuable type-strain genomes for metagenomic binning, comparative biology and taxonomic classification.</title>
        <authorList>
            <person name="Goeker M."/>
        </authorList>
    </citation>
    <scope>NUCLEOTIDE SEQUENCE [LARGE SCALE GENOMIC DNA]</scope>
    <source>
        <strain evidence="2 3">DSM 17245</strain>
    </source>
</reference>
<dbReference type="PIRSF" id="PIRSF007510">
    <property type="entry name" value="UCP007510"/>
    <property type="match status" value="1"/>
</dbReference>
<evidence type="ECO:0000313" key="2">
    <source>
        <dbReference type="EMBL" id="MBB6042326.1"/>
    </source>
</evidence>
<name>A0A7W9SIB6_9FIRM</name>
<evidence type="ECO:0000313" key="3">
    <source>
        <dbReference type="Proteomes" id="UP000522163"/>
    </source>
</evidence>
<evidence type="ECO:0000256" key="1">
    <source>
        <dbReference type="HAMAP-Rule" id="MF_00800"/>
    </source>
</evidence>
<dbReference type="GeneID" id="85015835"/>
<dbReference type="Pfam" id="PF04260">
    <property type="entry name" value="DUF436"/>
    <property type="match status" value="1"/>
</dbReference>
<sequence>MNNENIGGNLDALAEHPLTEISPQELETQSYSLCKELIEKAKLQKGQILVVGCSSSEVIGERIGSCSSLEAAECLFQGIYRACSEAGVFLAAQCCEHLNRALVVERAALPFPEPVNVVPKPKAGGSFSTKAYENFRDPILVERIQADAGLDIGDTFIGMHLKSVAVPLRLSQKELLHAHVTAARVRPKFIGGIRASYDERLL</sequence>
<gene>
    <name evidence="2" type="ORF">HNQ46_002322</name>
</gene>
<dbReference type="InterPro" id="IPR006340">
    <property type="entry name" value="DUF436"/>
</dbReference>
<dbReference type="HAMAP" id="MF_00800">
    <property type="entry name" value="UPF0340"/>
    <property type="match status" value="1"/>
</dbReference>
<dbReference type="InterPro" id="IPR028345">
    <property type="entry name" value="Antibiotic_NAT-like"/>
</dbReference>
<comment type="similarity">
    <text evidence="1">Belongs to the UPF0340 family.</text>
</comment>
<dbReference type="RefSeq" id="WP_183684803.1">
    <property type="nucleotide sequence ID" value="NZ_JACHHH010000014.1"/>
</dbReference>
<dbReference type="EMBL" id="JACHHH010000014">
    <property type="protein sequence ID" value="MBB6042326.1"/>
    <property type="molecule type" value="Genomic_DNA"/>
</dbReference>
<accession>A0A7W9SIB6</accession>
<dbReference type="Gene3D" id="3.40.50.10360">
    <property type="entry name" value="Hypothetical protein TT1679"/>
    <property type="match status" value="1"/>
</dbReference>
<protein>
    <recommendedName>
        <fullName evidence="1">UPF0340 protein HNQ46_002322</fullName>
    </recommendedName>
</protein>